<evidence type="ECO:0000256" key="1">
    <source>
        <dbReference type="SAM" id="Phobius"/>
    </source>
</evidence>
<gene>
    <name evidence="2" type="ordered locus">PputGB1_1716</name>
</gene>
<protein>
    <submittedName>
        <fullName evidence="2">Uncharacterized protein</fullName>
    </submittedName>
</protein>
<evidence type="ECO:0000313" key="3">
    <source>
        <dbReference type="Proteomes" id="UP000002157"/>
    </source>
</evidence>
<feature type="transmembrane region" description="Helical" evidence="1">
    <location>
        <begin position="18"/>
        <end position="38"/>
    </location>
</feature>
<keyword evidence="1" id="KW-0812">Transmembrane</keyword>
<proteinExistence type="predicted"/>
<dbReference type="KEGG" id="ppg:PputGB1_1716"/>
<dbReference type="AlphaFoldDB" id="B0KHB4"/>
<dbReference type="HOGENOM" id="CLU_1299037_0_0_6"/>
<feature type="transmembrane region" description="Helical" evidence="1">
    <location>
        <begin position="58"/>
        <end position="77"/>
    </location>
</feature>
<evidence type="ECO:0000313" key="2">
    <source>
        <dbReference type="EMBL" id="ABY97619.1"/>
    </source>
</evidence>
<dbReference type="EMBL" id="CP000926">
    <property type="protein sequence ID" value="ABY97619.1"/>
    <property type="molecule type" value="Genomic_DNA"/>
</dbReference>
<dbReference type="RefSeq" id="WP_012271380.1">
    <property type="nucleotide sequence ID" value="NC_010322.1"/>
</dbReference>
<name>B0KHB4_PSEPG</name>
<accession>B0KHB4</accession>
<dbReference type="Proteomes" id="UP000002157">
    <property type="component" value="Chromosome"/>
</dbReference>
<keyword evidence="1" id="KW-1133">Transmembrane helix</keyword>
<keyword evidence="1" id="KW-0472">Membrane</keyword>
<organism evidence="2 3">
    <name type="scientific">Pseudomonas putida (strain GB-1)</name>
    <dbReference type="NCBI Taxonomy" id="76869"/>
    <lineage>
        <taxon>Bacteria</taxon>
        <taxon>Pseudomonadati</taxon>
        <taxon>Pseudomonadota</taxon>
        <taxon>Gammaproteobacteria</taxon>
        <taxon>Pseudomonadales</taxon>
        <taxon>Pseudomonadaceae</taxon>
        <taxon>Pseudomonas</taxon>
    </lineage>
</organism>
<reference evidence="2 3" key="1">
    <citation type="submission" date="2008-01" db="EMBL/GenBank/DDBJ databases">
        <title>Complete sequence of Pseudomonas putida GB-1.</title>
        <authorList>
            <consortium name="US DOE Joint Genome Institute"/>
            <person name="Copeland A."/>
            <person name="Lucas S."/>
            <person name="Lapidus A."/>
            <person name="Barry K."/>
            <person name="Glavina del Rio T."/>
            <person name="Dalin E."/>
            <person name="Tice H."/>
            <person name="Pitluck S."/>
            <person name="Bruce D."/>
            <person name="Goodwin L."/>
            <person name="Chertkov O."/>
            <person name="Brettin T."/>
            <person name="Detter J.C."/>
            <person name="Han C."/>
            <person name="Kuske C.R."/>
            <person name="Schmutz J."/>
            <person name="Larimer F."/>
            <person name="Land M."/>
            <person name="Hauser L."/>
            <person name="Kyrpides N."/>
            <person name="Kim E."/>
            <person name="McCarthy J.K."/>
            <person name="Richardson P."/>
        </authorList>
    </citation>
    <scope>NUCLEOTIDE SEQUENCE [LARGE SCALE GENOMIC DNA]</scope>
    <source>
        <strain evidence="2 3">GB-1</strain>
    </source>
</reference>
<sequence length="232" mass="26158">MTENTCESAQQKTKSIDWFSTLLIFVVVVSVIVAVAFYRVSFDAGLSQAPDRWSAFGSYIGGVFGPLISFLTLLAILKTIGLQKELLNTQRTEFEAMQALQVKAIEAQLSQIRSSEAEVARRLIEESRINSLQALDKYMHGVRSEYSYKKNNLDSMYKMAMEGKSGVSADNMARMAEKLKEYESKLASMTVLYGEICFEEFENVVSLRKVFQEGLSKIWHPSEKKAEKSDAQ</sequence>
<dbReference type="eggNOG" id="ENOG5033BR5">
    <property type="taxonomic scope" value="Bacteria"/>
</dbReference>